<gene>
    <name evidence="1" type="ORF">APTSU1_000131800</name>
</gene>
<reference evidence="1 2" key="1">
    <citation type="submission" date="2024-08" db="EMBL/GenBank/DDBJ databases">
        <title>The draft genome of Apodemus speciosus.</title>
        <authorList>
            <person name="Nabeshima K."/>
            <person name="Suzuki S."/>
            <person name="Onuma M."/>
        </authorList>
    </citation>
    <scope>NUCLEOTIDE SEQUENCE [LARGE SCALE GENOMIC DNA]</scope>
    <source>
        <strain evidence="1">IB14-021</strain>
    </source>
</reference>
<comment type="caution">
    <text evidence="1">The sequence shown here is derived from an EMBL/GenBank/DDBJ whole genome shotgun (WGS) entry which is preliminary data.</text>
</comment>
<organism evidence="1 2">
    <name type="scientific">Apodemus speciosus</name>
    <name type="common">Large Japanese field mouse</name>
    <dbReference type="NCBI Taxonomy" id="105296"/>
    <lineage>
        <taxon>Eukaryota</taxon>
        <taxon>Metazoa</taxon>
        <taxon>Chordata</taxon>
        <taxon>Craniata</taxon>
        <taxon>Vertebrata</taxon>
        <taxon>Euteleostomi</taxon>
        <taxon>Mammalia</taxon>
        <taxon>Eutheria</taxon>
        <taxon>Euarchontoglires</taxon>
        <taxon>Glires</taxon>
        <taxon>Rodentia</taxon>
        <taxon>Myomorpha</taxon>
        <taxon>Muroidea</taxon>
        <taxon>Muridae</taxon>
        <taxon>Murinae</taxon>
        <taxon>Apodemus</taxon>
    </lineage>
</organism>
<protein>
    <submittedName>
        <fullName evidence="1">Uncharacterized protein</fullName>
    </submittedName>
</protein>
<proteinExistence type="predicted"/>
<accession>A0ABQ0EGU9</accession>
<dbReference type="Proteomes" id="UP001623349">
    <property type="component" value="Unassembled WGS sequence"/>
</dbReference>
<name>A0ABQ0EGU9_APOSI</name>
<keyword evidence="2" id="KW-1185">Reference proteome</keyword>
<sequence>MCQAMASPWIFKFMSVNNTGATVNVTKPLEKWGPLDFTHGTKKLTSLPDGPQPPSVTRPLCDLGFGRSSQASPAVDILPFILFLEQAELTPPGLRHMCLCGDMLTGMIQAWYEGQPDRGMRPGCVESLWVLKLMRRTAVESRDGKKRITWTSVVSGQPCLCKGPLRGPSDDRAAEGQVPLLDMNPLSPQRAQ</sequence>
<evidence type="ECO:0000313" key="2">
    <source>
        <dbReference type="Proteomes" id="UP001623349"/>
    </source>
</evidence>
<dbReference type="EMBL" id="BAAFST010000002">
    <property type="protein sequence ID" value="GAB1286088.1"/>
    <property type="molecule type" value="Genomic_DNA"/>
</dbReference>
<evidence type="ECO:0000313" key="1">
    <source>
        <dbReference type="EMBL" id="GAB1286088.1"/>
    </source>
</evidence>